<dbReference type="EC" id="3.4.21.-" evidence="7"/>
<keyword evidence="5" id="KW-1015">Disulfide bond</keyword>
<dbReference type="InterPro" id="IPR043504">
    <property type="entry name" value="Peptidase_S1_PA_chymotrypsin"/>
</dbReference>
<dbReference type="InterPro" id="IPR001314">
    <property type="entry name" value="Peptidase_S1A"/>
</dbReference>
<dbReference type="PROSITE" id="PS51888">
    <property type="entry name" value="CLIP"/>
    <property type="match status" value="1"/>
</dbReference>
<dbReference type="Pfam" id="PF00089">
    <property type="entry name" value="Trypsin"/>
    <property type="match status" value="1"/>
</dbReference>
<feature type="domain" description="Peptidase S1" evidence="9">
    <location>
        <begin position="141"/>
        <end position="382"/>
    </location>
</feature>
<comment type="subcellular location">
    <subcellularLocation>
        <location evidence="8">Secreted</location>
    </subcellularLocation>
</comment>
<dbReference type="InterPro" id="IPR038565">
    <property type="entry name" value="CLIP_sf"/>
</dbReference>
<evidence type="ECO:0000256" key="7">
    <source>
        <dbReference type="RuleBase" id="RU363034"/>
    </source>
</evidence>
<feature type="chain" id="PRO_5023976950" description="CLIP domain-containing serine protease" evidence="8">
    <location>
        <begin position="17"/>
        <end position="383"/>
    </location>
</feature>
<accession>G7Z025</accession>
<evidence type="ECO:0000256" key="5">
    <source>
        <dbReference type="ARBA" id="ARBA00023157"/>
    </source>
</evidence>
<evidence type="ECO:0000313" key="11">
    <source>
        <dbReference type="EMBL" id="ACP19733.1"/>
    </source>
</evidence>
<dbReference type="OrthoDB" id="425190at2759"/>
<evidence type="ECO:0000256" key="6">
    <source>
        <dbReference type="ARBA" id="ARBA00024195"/>
    </source>
</evidence>
<protein>
    <recommendedName>
        <fullName evidence="8">CLIP domain-containing serine protease</fullName>
        <ecNumber evidence="7">3.4.21.-</ecNumber>
    </recommendedName>
</protein>
<keyword evidence="3 7" id="KW-0378">Hydrolase</keyword>
<dbReference type="GO" id="GO:0004252">
    <property type="term" value="F:serine-type endopeptidase activity"/>
    <property type="evidence" value="ECO:0007669"/>
    <property type="project" value="UniProtKB-UniRule"/>
</dbReference>
<dbReference type="PROSITE" id="PS00135">
    <property type="entry name" value="TRYPSIN_SER"/>
    <property type="match status" value="1"/>
</dbReference>
<gene>
    <name evidence="11" type="primary">cSP</name>
</gene>
<dbReference type="InterPro" id="IPR001254">
    <property type="entry name" value="Trypsin_dom"/>
</dbReference>
<reference evidence="11" key="1">
    <citation type="submission" date="2008-10" db="EMBL/GenBank/DDBJ databases">
        <title>Molecular cloning, characterization and expression of a clip domain serine protease cDNA from the Chinese mitten crab Eriocheir sinensis.</title>
        <authorList>
            <person name="Song L."/>
            <person name="Gai Y."/>
        </authorList>
    </citation>
    <scope>NUCLEOTIDE SEQUENCE</scope>
</reference>
<keyword evidence="1 7" id="KW-0645">Protease</keyword>
<dbReference type="InterPro" id="IPR022700">
    <property type="entry name" value="CLIP"/>
</dbReference>
<dbReference type="SMART" id="SM00020">
    <property type="entry name" value="Tryp_SPc"/>
    <property type="match status" value="1"/>
</dbReference>
<dbReference type="InterPro" id="IPR033116">
    <property type="entry name" value="TRYPSIN_SER"/>
</dbReference>
<evidence type="ECO:0000256" key="8">
    <source>
        <dbReference type="RuleBase" id="RU366078"/>
    </source>
</evidence>
<keyword evidence="8" id="KW-0964">Secreted</keyword>
<dbReference type="InterPro" id="IPR009003">
    <property type="entry name" value="Peptidase_S1_PA"/>
</dbReference>
<name>G7Z025_ERISI</name>
<sequence>MMYSLGLLLLLTAVQAQIRFPGEEPDGGGVEATDAELFEALDLTTRQNTNPGSGLPSCVTPGGETGTCQSFSSCRQFASLRSQLRKPSVLSFLRQRICGRFRNTVHLCCVDQTSSNQPAGSPTRSGGLNQIDCGEASGVRVVNGEDTSPGEWPWLAALGFRNGNTFRAGCGGTLITRKHVLTAAHCFAKPEFAPKVVRLGDYNLVRTDDTTTPPQDFNIKEHRDGGYNAVSQENDISIVILDGEARFNDFVQPACLPYNVPSDFTGKSLVVTGWGRTEHSNLQTPSIPLKALVPLKDRASCAQDYKRLPQIVIDRRTMCAGDGTTDACVGDSGGPLNYLDLTTGKYSVVGVVSFGVGCARKEFPGVYTDVRSFLGWIEQNVRQ</sequence>
<dbReference type="PROSITE" id="PS50240">
    <property type="entry name" value="TRYPSIN_DOM"/>
    <property type="match status" value="1"/>
</dbReference>
<dbReference type="Gene3D" id="2.40.10.10">
    <property type="entry name" value="Trypsin-like serine proteases"/>
    <property type="match status" value="1"/>
</dbReference>
<evidence type="ECO:0000259" key="9">
    <source>
        <dbReference type="PROSITE" id="PS50240"/>
    </source>
</evidence>
<dbReference type="AlphaFoldDB" id="G7Z025"/>
<comment type="similarity">
    <text evidence="6 8">Belongs to the peptidase S1 family. CLIP subfamily.</text>
</comment>
<dbReference type="EMBL" id="FJ372905">
    <property type="protein sequence ID" value="ACP19733.1"/>
    <property type="molecule type" value="mRNA"/>
</dbReference>
<feature type="signal peptide" evidence="8">
    <location>
        <begin position="1"/>
        <end position="16"/>
    </location>
</feature>
<evidence type="ECO:0000256" key="1">
    <source>
        <dbReference type="ARBA" id="ARBA00022670"/>
    </source>
</evidence>
<dbReference type="MEROPS" id="S01.B44"/>
<comment type="domain">
    <text evidence="8">The clip domain consists of 35-55 residues which are 'knitted' together usually by 3 conserved disulfide bonds forming a clip-like compact structure.</text>
</comment>
<dbReference type="Gene3D" id="3.30.1640.30">
    <property type="match status" value="1"/>
</dbReference>
<dbReference type="CDD" id="cd00190">
    <property type="entry name" value="Tryp_SPc"/>
    <property type="match status" value="1"/>
</dbReference>
<dbReference type="PROSITE" id="PS00134">
    <property type="entry name" value="TRYPSIN_HIS"/>
    <property type="match status" value="1"/>
</dbReference>
<dbReference type="InterPro" id="IPR018114">
    <property type="entry name" value="TRYPSIN_HIS"/>
</dbReference>
<keyword evidence="4 7" id="KW-0720">Serine protease</keyword>
<evidence type="ECO:0000256" key="4">
    <source>
        <dbReference type="ARBA" id="ARBA00022825"/>
    </source>
</evidence>
<dbReference type="PANTHER" id="PTHR24252">
    <property type="entry name" value="ACROSIN-RELATED"/>
    <property type="match status" value="1"/>
</dbReference>
<dbReference type="Pfam" id="PF12032">
    <property type="entry name" value="CLIP"/>
    <property type="match status" value="1"/>
</dbReference>
<dbReference type="FunFam" id="2.40.10.10:FF:000002">
    <property type="entry name" value="Transmembrane protease serine"/>
    <property type="match status" value="1"/>
</dbReference>
<organism evidence="11">
    <name type="scientific">Eriocheir sinensis</name>
    <name type="common">Chinese mitten crab</name>
    <dbReference type="NCBI Taxonomy" id="95602"/>
    <lineage>
        <taxon>Eukaryota</taxon>
        <taxon>Metazoa</taxon>
        <taxon>Ecdysozoa</taxon>
        <taxon>Arthropoda</taxon>
        <taxon>Crustacea</taxon>
        <taxon>Multicrustacea</taxon>
        <taxon>Malacostraca</taxon>
        <taxon>Eumalacostraca</taxon>
        <taxon>Eucarida</taxon>
        <taxon>Decapoda</taxon>
        <taxon>Pleocyemata</taxon>
        <taxon>Brachyura</taxon>
        <taxon>Eubrachyura</taxon>
        <taxon>Grapsoidea</taxon>
        <taxon>Varunidae</taxon>
        <taxon>Eriocheir</taxon>
    </lineage>
</organism>
<evidence type="ECO:0000259" key="10">
    <source>
        <dbReference type="PROSITE" id="PS51888"/>
    </source>
</evidence>
<keyword evidence="2 8" id="KW-0732">Signal</keyword>
<dbReference type="SMART" id="SM00680">
    <property type="entry name" value="CLIP"/>
    <property type="match status" value="1"/>
</dbReference>
<feature type="domain" description="Clip" evidence="10">
    <location>
        <begin position="57"/>
        <end position="109"/>
    </location>
</feature>
<dbReference type="GO" id="GO:0006508">
    <property type="term" value="P:proteolysis"/>
    <property type="evidence" value="ECO:0007669"/>
    <property type="project" value="UniProtKB-KW"/>
</dbReference>
<dbReference type="GO" id="GO:0005576">
    <property type="term" value="C:extracellular region"/>
    <property type="evidence" value="ECO:0007669"/>
    <property type="project" value="UniProtKB-SubCell"/>
</dbReference>
<dbReference type="PANTHER" id="PTHR24252:SF7">
    <property type="entry name" value="HYALIN"/>
    <property type="match status" value="1"/>
</dbReference>
<dbReference type="PRINTS" id="PR00722">
    <property type="entry name" value="CHYMOTRYPSIN"/>
</dbReference>
<evidence type="ECO:0000256" key="3">
    <source>
        <dbReference type="ARBA" id="ARBA00022801"/>
    </source>
</evidence>
<proteinExistence type="evidence at transcript level"/>
<evidence type="ECO:0000256" key="2">
    <source>
        <dbReference type="ARBA" id="ARBA00022729"/>
    </source>
</evidence>
<dbReference type="SUPFAM" id="SSF50494">
    <property type="entry name" value="Trypsin-like serine proteases"/>
    <property type="match status" value="1"/>
</dbReference>